<accession>A0A1J1J658</accession>
<evidence type="ECO:0000313" key="2">
    <source>
        <dbReference type="Proteomes" id="UP000183832"/>
    </source>
</evidence>
<proteinExistence type="predicted"/>
<dbReference type="AlphaFoldDB" id="A0A1J1J658"/>
<reference evidence="1 2" key="1">
    <citation type="submission" date="2015-04" db="EMBL/GenBank/DDBJ databases">
        <authorList>
            <person name="Syromyatnikov M.Y."/>
            <person name="Popov V.N."/>
        </authorList>
    </citation>
    <scope>NUCLEOTIDE SEQUENCE [LARGE SCALE GENOMIC DNA]</scope>
</reference>
<dbReference type="EMBL" id="CVRI01000074">
    <property type="protein sequence ID" value="CRL07891.1"/>
    <property type="molecule type" value="Genomic_DNA"/>
</dbReference>
<organism evidence="1 2">
    <name type="scientific">Clunio marinus</name>
    <dbReference type="NCBI Taxonomy" id="568069"/>
    <lineage>
        <taxon>Eukaryota</taxon>
        <taxon>Metazoa</taxon>
        <taxon>Ecdysozoa</taxon>
        <taxon>Arthropoda</taxon>
        <taxon>Hexapoda</taxon>
        <taxon>Insecta</taxon>
        <taxon>Pterygota</taxon>
        <taxon>Neoptera</taxon>
        <taxon>Endopterygota</taxon>
        <taxon>Diptera</taxon>
        <taxon>Nematocera</taxon>
        <taxon>Chironomoidea</taxon>
        <taxon>Chironomidae</taxon>
        <taxon>Clunio</taxon>
    </lineage>
</organism>
<name>A0A1J1J658_9DIPT</name>
<keyword evidence="2" id="KW-1185">Reference proteome</keyword>
<evidence type="ECO:0000313" key="1">
    <source>
        <dbReference type="EMBL" id="CRL07891.1"/>
    </source>
</evidence>
<dbReference type="Proteomes" id="UP000183832">
    <property type="component" value="Unassembled WGS sequence"/>
</dbReference>
<gene>
    <name evidence="1" type="ORF">CLUMA_CG021165</name>
</gene>
<sequence>MKLEYLLCRSAKHLLTPWKKFYFDLLCLKQNKYIRKYLDICESMMNDNYTQKVNKMCFQNKKILPSNIGDIRPEFTCIAY</sequence>
<protein>
    <submittedName>
        <fullName evidence="1">CLUMA_CG021165, isoform A</fullName>
    </submittedName>
</protein>